<feature type="coiled-coil region" evidence="1">
    <location>
        <begin position="237"/>
        <end position="325"/>
    </location>
</feature>
<evidence type="ECO:0000313" key="5">
    <source>
        <dbReference type="Proteomes" id="UP000321933"/>
    </source>
</evidence>
<evidence type="ECO:0000256" key="2">
    <source>
        <dbReference type="SAM" id="Phobius"/>
    </source>
</evidence>
<dbReference type="RefSeq" id="WP_148066020.1">
    <property type="nucleotide sequence ID" value="NZ_VRYZ01000012.1"/>
</dbReference>
<reference evidence="4 5" key="1">
    <citation type="submission" date="2019-08" db="EMBL/GenBank/DDBJ databases">
        <title>Parahaliea maris sp. nov., isolated from the surface seawater.</title>
        <authorList>
            <person name="Liu Y."/>
        </authorList>
    </citation>
    <scope>NUCLEOTIDE SEQUENCE [LARGE SCALE GENOMIC DNA]</scope>
    <source>
        <strain evidence="4 5">S2-26</strain>
    </source>
</reference>
<keyword evidence="5" id="KW-1185">Reference proteome</keyword>
<evidence type="ECO:0000256" key="1">
    <source>
        <dbReference type="SAM" id="Coils"/>
    </source>
</evidence>
<feature type="transmembrane region" description="Helical" evidence="2">
    <location>
        <begin position="6"/>
        <end position="25"/>
    </location>
</feature>
<protein>
    <recommendedName>
        <fullName evidence="3">Bacteriophage T5 Orf172 DNA-binding domain-containing protein</fullName>
    </recommendedName>
</protein>
<evidence type="ECO:0000259" key="3">
    <source>
        <dbReference type="SMART" id="SM00974"/>
    </source>
</evidence>
<dbReference type="Proteomes" id="UP000321933">
    <property type="component" value="Unassembled WGS sequence"/>
</dbReference>
<keyword evidence="2" id="KW-1133">Transmembrane helix</keyword>
<feature type="coiled-coil region" evidence="1">
    <location>
        <begin position="32"/>
        <end position="99"/>
    </location>
</feature>
<dbReference type="AlphaFoldDB" id="A0A5C8ZK39"/>
<dbReference type="EMBL" id="VRYZ01000012">
    <property type="protein sequence ID" value="TXS88976.1"/>
    <property type="molecule type" value="Genomic_DNA"/>
</dbReference>
<keyword evidence="2" id="KW-0472">Membrane</keyword>
<gene>
    <name evidence="4" type="ORF">FVW59_19280</name>
</gene>
<dbReference type="InterPro" id="IPR018306">
    <property type="entry name" value="Phage_T5_Orf172_DNA-bd"/>
</dbReference>
<feature type="domain" description="Bacteriophage T5 Orf172 DNA-binding" evidence="3">
    <location>
        <begin position="342"/>
        <end position="425"/>
    </location>
</feature>
<keyword evidence="1" id="KW-0175">Coiled coil</keyword>
<dbReference type="OrthoDB" id="9811665at2"/>
<dbReference type="SMART" id="SM00974">
    <property type="entry name" value="T5orf172"/>
    <property type="match status" value="1"/>
</dbReference>
<name>A0A5C8ZK39_9GAMM</name>
<keyword evidence="2" id="KW-0812">Transmembrane</keyword>
<sequence length="453" mass="51643">MELPKFFLFSILLFAGASAGLYFLYKRRADILEEATRKAEAITGNADKSREEIVAAAKARHTELVDEATQKVEAIESRVERLKNAESDLQSRLKEVRARLETMTDIAGEQAASIELIRDSDLLSSQEYQKDRKQIRTRLKKAAQDAVKNVRGYKADVNIGQYVGVSAKSDMAGALLMITTEMLCAKTTANNGHASLDKLHDSIRATGALLKAVDARAELDREFTELLDKRLKIEIDYQRARQLAREKQKEIREQEREERRARKEAEQAQKQAEIEEEIKRNAIAELEQRLALESEEERAKHREELERLQQELAEAHERSERARSRAQDTRQGHVYVISNIGSFGEGVLKIGMTRRLDPLDRVKELGDASVPFSFDIHALIESDDAPSLESDLHRVLNDRRVNKVNLRKEYFRVSIEEIEQRLADSGIEALVNSVPSADEYYETLKIEKSLIEN</sequence>
<comment type="caution">
    <text evidence="4">The sequence shown here is derived from an EMBL/GenBank/DDBJ whole genome shotgun (WGS) entry which is preliminary data.</text>
</comment>
<dbReference type="Pfam" id="PF13455">
    <property type="entry name" value="MUG113"/>
    <property type="match status" value="1"/>
</dbReference>
<proteinExistence type="predicted"/>
<evidence type="ECO:0000313" key="4">
    <source>
        <dbReference type="EMBL" id="TXS88976.1"/>
    </source>
</evidence>
<organism evidence="4 5">
    <name type="scientific">Parahaliea aestuarii</name>
    <dbReference type="NCBI Taxonomy" id="1852021"/>
    <lineage>
        <taxon>Bacteria</taxon>
        <taxon>Pseudomonadati</taxon>
        <taxon>Pseudomonadota</taxon>
        <taxon>Gammaproteobacteria</taxon>
        <taxon>Cellvibrionales</taxon>
        <taxon>Halieaceae</taxon>
        <taxon>Parahaliea</taxon>
    </lineage>
</organism>
<accession>A0A5C8ZK39</accession>